<name>A0A0N5AAL9_9BILA</name>
<evidence type="ECO:0000313" key="2">
    <source>
        <dbReference type="WBParaSite" id="SMUV_0000119501-mRNA-1"/>
    </source>
</evidence>
<dbReference type="WBParaSite" id="SMUV_0000119501-mRNA-1">
    <property type="protein sequence ID" value="SMUV_0000119501-mRNA-1"/>
    <property type="gene ID" value="SMUV_0000119501"/>
</dbReference>
<dbReference type="Proteomes" id="UP000046393">
    <property type="component" value="Unplaced"/>
</dbReference>
<sequence length="91" mass="10353">MVHRGDMPLFRKDRKAAEKRTSIKDYYELKEVLGTGAFSKVCPSLALLIQLSSVDVVLLNLLLWHQVHEVGLFLNFKYVKSTMMSIQSLGV</sequence>
<evidence type="ECO:0000313" key="1">
    <source>
        <dbReference type="Proteomes" id="UP000046393"/>
    </source>
</evidence>
<organism evidence="1 2">
    <name type="scientific">Syphacia muris</name>
    <dbReference type="NCBI Taxonomy" id="451379"/>
    <lineage>
        <taxon>Eukaryota</taxon>
        <taxon>Metazoa</taxon>
        <taxon>Ecdysozoa</taxon>
        <taxon>Nematoda</taxon>
        <taxon>Chromadorea</taxon>
        <taxon>Rhabditida</taxon>
        <taxon>Spirurina</taxon>
        <taxon>Oxyuridomorpha</taxon>
        <taxon>Oxyuroidea</taxon>
        <taxon>Oxyuridae</taxon>
        <taxon>Syphacia</taxon>
    </lineage>
</organism>
<accession>A0A0N5AAL9</accession>
<keyword evidence="1" id="KW-1185">Reference proteome</keyword>
<protein>
    <submittedName>
        <fullName evidence="2">Protein kinase domain-containing protein</fullName>
    </submittedName>
</protein>
<reference evidence="2" key="1">
    <citation type="submission" date="2017-02" db="UniProtKB">
        <authorList>
            <consortium name="WormBaseParasite"/>
        </authorList>
    </citation>
    <scope>IDENTIFICATION</scope>
</reference>
<dbReference type="AlphaFoldDB" id="A0A0N5AAL9"/>
<proteinExistence type="predicted"/>